<sequence length="48" mass="5445">MTTELIDLLLAQAELPATESDKEALARLRWLSTVESLYAVPMDRWEPA</sequence>
<dbReference type="EMBL" id="JACHMX010000001">
    <property type="protein sequence ID" value="MBB5854117.1"/>
    <property type="molecule type" value="Genomic_DNA"/>
</dbReference>
<protein>
    <submittedName>
        <fullName evidence="1">Uncharacterized protein</fullName>
    </submittedName>
</protein>
<dbReference type="Proteomes" id="UP000580861">
    <property type="component" value="Unassembled WGS sequence"/>
</dbReference>
<evidence type="ECO:0000313" key="2">
    <source>
        <dbReference type="Proteomes" id="UP000580861"/>
    </source>
</evidence>
<evidence type="ECO:0000313" key="1">
    <source>
        <dbReference type="EMBL" id="MBB5854117.1"/>
    </source>
</evidence>
<reference evidence="1 2" key="1">
    <citation type="submission" date="2020-08" db="EMBL/GenBank/DDBJ databases">
        <title>Sequencing the genomes of 1000 actinobacteria strains.</title>
        <authorList>
            <person name="Klenk H.-P."/>
        </authorList>
    </citation>
    <scope>NUCLEOTIDE SEQUENCE [LARGE SCALE GENOMIC DNA]</scope>
    <source>
        <strain evidence="1 2">DSM 45272</strain>
    </source>
</reference>
<name>A0A841B479_9PSEU</name>
<organism evidence="1 2">
    <name type="scientific">Amycolatopsis umgeniensis</name>
    <dbReference type="NCBI Taxonomy" id="336628"/>
    <lineage>
        <taxon>Bacteria</taxon>
        <taxon>Bacillati</taxon>
        <taxon>Actinomycetota</taxon>
        <taxon>Actinomycetes</taxon>
        <taxon>Pseudonocardiales</taxon>
        <taxon>Pseudonocardiaceae</taxon>
        <taxon>Amycolatopsis</taxon>
    </lineage>
</organism>
<keyword evidence="2" id="KW-1185">Reference proteome</keyword>
<dbReference type="AlphaFoldDB" id="A0A841B479"/>
<comment type="caution">
    <text evidence="1">The sequence shown here is derived from an EMBL/GenBank/DDBJ whole genome shotgun (WGS) entry which is preliminary data.</text>
</comment>
<gene>
    <name evidence="1" type="ORF">HDA45_004204</name>
</gene>
<proteinExistence type="predicted"/>
<accession>A0A841B479</accession>
<dbReference type="RefSeq" id="WP_184897876.1">
    <property type="nucleotide sequence ID" value="NZ_JACHMX010000001.1"/>
</dbReference>